<evidence type="ECO:0000256" key="1">
    <source>
        <dbReference type="SAM" id="MobiDB-lite"/>
    </source>
</evidence>
<feature type="transmembrane region" description="Helical" evidence="2">
    <location>
        <begin position="99"/>
        <end position="117"/>
    </location>
</feature>
<dbReference type="AlphaFoldDB" id="A0A7M5X4K4"/>
<keyword evidence="4" id="KW-1185">Reference proteome</keyword>
<name>A0A7M5X4K4_9CNID</name>
<feature type="transmembrane region" description="Helical" evidence="2">
    <location>
        <begin position="367"/>
        <end position="391"/>
    </location>
</feature>
<dbReference type="Proteomes" id="UP000594262">
    <property type="component" value="Unplaced"/>
</dbReference>
<dbReference type="OrthoDB" id="5987910at2759"/>
<feature type="compositionally biased region" description="Polar residues" evidence="1">
    <location>
        <begin position="304"/>
        <end position="318"/>
    </location>
</feature>
<organism evidence="3 4">
    <name type="scientific">Clytia hemisphaerica</name>
    <dbReference type="NCBI Taxonomy" id="252671"/>
    <lineage>
        <taxon>Eukaryota</taxon>
        <taxon>Metazoa</taxon>
        <taxon>Cnidaria</taxon>
        <taxon>Hydrozoa</taxon>
        <taxon>Hydroidolina</taxon>
        <taxon>Leptothecata</taxon>
        <taxon>Obeliida</taxon>
        <taxon>Clytiidae</taxon>
        <taxon>Clytia</taxon>
    </lineage>
</organism>
<keyword evidence="2" id="KW-1133">Transmembrane helix</keyword>
<keyword evidence="2" id="KW-0472">Membrane</keyword>
<evidence type="ECO:0000313" key="3">
    <source>
        <dbReference type="EnsemblMetazoa" id="CLYHEMP016859.1"/>
    </source>
</evidence>
<feature type="transmembrane region" description="Helical" evidence="2">
    <location>
        <begin position="478"/>
        <end position="496"/>
    </location>
</feature>
<feature type="transmembrane region" description="Helical" evidence="2">
    <location>
        <begin position="62"/>
        <end position="87"/>
    </location>
</feature>
<dbReference type="EnsemblMetazoa" id="CLYHEMT016859.1">
    <property type="protein sequence ID" value="CLYHEMP016859.1"/>
    <property type="gene ID" value="CLYHEMG016859"/>
</dbReference>
<evidence type="ECO:0000313" key="4">
    <source>
        <dbReference type="Proteomes" id="UP000594262"/>
    </source>
</evidence>
<feature type="transmembrane region" description="Helical" evidence="2">
    <location>
        <begin position="166"/>
        <end position="184"/>
    </location>
</feature>
<feature type="transmembrane region" description="Helical" evidence="2">
    <location>
        <begin position="397"/>
        <end position="417"/>
    </location>
</feature>
<reference evidence="3" key="1">
    <citation type="submission" date="2021-01" db="UniProtKB">
        <authorList>
            <consortium name="EnsemblMetazoa"/>
        </authorList>
    </citation>
    <scope>IDENTIFICATION</scope>
</reference>
<proteinExistence type="predicted"/>
<keyword evidence="2" id="KW-0812">Transmembrane</keyword>
<sequence length="524" mass="60217">MGHHYQHHYEPLSKDHKYSTADDDVFHRPGVTYQRREQFKDILRPVLFIQYFFGQSYLSPSFFMVCLSKVMFLLLLGSIGLVFALGVFHRSFIDMWVQFSLYIIPLLCIPIGAYIFGSSAYSRMLSRNITNSVAVRFYVRNSFIDGDPHAPGHNRDWLKSVAIKSVIFPFLLEILQWSFFVVFFMRKKNSVVGEVIVFGDQSYLLWLLMYISNWCITVYIVGFIAYQFIFVSRLIVKDSVHLMSLFGKTSYLQIYPVASFAALRRNCCFNFFSALANFITLDLFNSFFDERVYTNCAEVKRGKNTSSRPQSILPTRQLHSPFGRDGNGNEDADDDDREQGIFCKLTPSEACELFSVFIAEAEALSSLFVPFNVVLAFFGVADLFTHVGLYIRRNESISYWTMFRTCLFLLIALRMMICVQRISSVLGKILPHINLIKTAGKLSKDNDERPNWNDFTDLLASYNLGQKSFGFPMTIRQIASFVTVINLAFLTVFSVMSNPKTSNINTMDGKYFLNASMIRNLTNI</sequence>
<evidence type="ECO:0000256" key="2">
    <source>
        <dbReference type="SAM" id="Phobius"/>
    </source>
</evidence>
<dbReference type="RefSeq" id="XP_066931452.1">
    <property type="nucleotide sequence ID" value="XM_067075351.1"/>
</dbReference>
<accession>A0A7M5X4K4</accession>
<feature type="region of interest" description="Disordered" evidence="1">
    <location>
        <begin position="302"/>
        <end position="334"/>
    </location>
</feature>
<protein>
    <submittedName>
        <fullName evidence="3">Uncharacterized protein</fullName>
    </submittedName>
</protein>
<dbReference type="GeneID" id="136819145"/>